<dbReference type="RefSeq" id="XP_012183149.1">
    <property type="nucleotide sequence ID" value="XM_012327759.1"/>
</dbReference>
<dbReference type="PANTHER" id="PTHR43272">
    <property type="entry name" value="LONG-CHAIN-FATTY-ACID--COA LIGASE"/>
    <property type="match status" value="1"/>
</dbReference>
<name>J4IB14_9APHY</name>
<keyword evidence="1" id="KW-0812">Transmembrane</keyword>
<feature type="transmembrane region" description="Helical" evidence="1">
    <location>
        <begin position="12"/>
        <end position="30"/>
    </location>
</feature>
<dbReference type="InParanoid" id="J4IB14"/>
<dbReference type="Pfam" id="PF00501">
    <property type="entry name" value="AMP-binding"/>
    <property type="match status" value="1"/>
</dbReference>
<dbReference type="InterPro" id="IPR000873">
    <property type="entry name" value="AMP-dep_synth/lig_dom"/>
</dbReference>
<evidence type="ECO:0000313" key="3">
    <source>
        <dbReference type="EMBL" id="CCM03866.1"/>
    </source>
</evidence>
<dbReference type="GeneID" id="24098777"/>
<protein>
    <recommendedName>
        <fullName evidence="2">AMP-dependent synthetase/ligase domain-containing protein</fullName>
    </recommendedName>
</protein>
<dbReference type="AlphaFoldDB" id="J4IB14"/>
<dbReference type="Proteomes" id="UP000006352">
    <property type="component" value="Unassembled WGS sequence"/>
</dbReference>
<evidence type="ECO:0000256" key="1">
    <source>
        <dbReference type="SAM" id="Phobius"/>
    </source>
</evidence>
<keyword evidence="4" id="KW-1185">Reference proteome</keyword>
<gene>
    <name evidence="3" type="ORF">FIBRA_06016</name>
</gene>
<dbReference type="HOGENOM" id="CLU_502652_0_0_1"/>
<dbReference type="GO" id="GO:0004467">
    <property type="term" value="F:long-chain fatty acid-CoA ligase activity"/>
    <property type="evidence" value="ECO:0007669"/>
    <property type="project" value="TreeGrafter"/>
</dbReference>
<keyword evidence="1" id="KW-0472">Membrane</keyword>
<dbReference type="STRING" id="599839.J4IB14"/>
<organism evidence="3 4">
    <name type="scientific">Fibroporia radiculosa</name>
    <dbReference type="NCBI Taxonomy" id="599839"/>
    <lineage>
        <taxon>Eukaryota</taxon>
        <taxon>Fungi</taxon>
        <taxon>Dikarya</taxon>
        <taxon>Basidiomycota</taxon>
        <taxon>Agaricomycotina</taxon>
        <taxon>Agaricomycetes</taxon>
        <taxon>Polyporales</taxon>
        <taxon>Fibroporiaceae</taxon>
        <taxon>Fibroporia</taxon>
    </lineage>
</organism>
<sequence>MAVSNYIATDDLTIVLGLVAACLFLLHNLYRPQSLVHPILLGRQSDVARVRHPGESAVYRNYSTGMLGRFPVRPSKEQHVLIDLVKPDLDAPRTLWSMKITNPELRGRIASFGTGLIHLTKLVPQESNALLLLDDGIELLIADLALASYSVPSFMITSLSLLSSVIETHPPSVIITHASFLPHLLELILDSNDSTHIAIVVVGESNGKDVPGHVQLLKWDDVELHGSRLEQLPFATPNPKDVLSVSFYSSPSGELRGAQLTHENLTAGVAATRNLLPLSNAISPLDTIVSAFPMCTPYGRAVAYTAVNEGTSFATFDSTKMFVQKKNEASDLADLLTASALPIPSPTILFVKPSHLAALTSSILEAARSSSSLLYSLAWRHKYAAILDGYITKQSLWDRLVFDSARAYAMGKGAGTVRAVLTGGGPIEAQSLVPSRIALSVPLVNVHIHPLAAGPIFASHPLDLQTFLPNVKAAVGPAANTYAFAYLAPVGPPSVNVEAKLLGVDDAAIEGGTDPIGTLVVRGPSVGKLLSGDDDEDEIEDERWVETGESAKVSSNGTFKVVSLSTK</sequence>
<dbReference type="EMBL" id="HE797130">
    <property type="protein sequence ID" value="CCM03866.1"/>
    <property type="molecule type" value="Genomic_DNA"/>
</dbReference>
<dbReference type="GO" id="GO:0005783">
    <property type="term" value="C:endoplasmic reticulum"/>
    <property type="evidence" value="ECO:0007669"/>
    <property type="project" value="TreeGrafter"/>
</dbReference>
<dbReference type="InterPro" id="IPR042099">
    <property type="entry name" value="ANL_N_sf"/>
</dbReference>
<dbReference type="GO" id="GO:0016020">
    <property type="term" value="C:membrane"/>
    <property type="evidence" value="ECO:0007669"/>
    <property type="project" value="TreeGrafter"/>
</dbReference>
<feature type="domain" description="AMP-dependent synthetase/ligase" evidence="2">
    <location>
        <begin position="99"/>
        <end position="430"/>
    </location>
</feature>
<keyword evidence="1" id="KW-1133">Transmembrane helix</keyword>
<accession>J4IB14</accession>
<dbReference type="Gene3D" id="3.40.50.12780">
    <property type="entry name" value="N-terminal domain of ligase-like"/>
    <property type="match status" value="1"/>
</dbReference>
<evidence type="ECO:0000259" key="2">
    <source>
        <dbReference type="Pfam" id="PF00501"/>
    </source>
</evidence>
<dbReference type="PANTHER" id="PTHR43272:SF11">
    <property type="entry name" value="AMP-DEPENDENT SYNTHETASE_LIGASE DOMAIN-CONTAINING PROTEIN"/>
    <property type="match status" value="1"/>
</dbReference>
<evidence type="ECO:0000313" key="4">
    <source>
        <dbReference type="Proteomes" id="UP000006352"/>
    </source>
</evidence>
<proteinExistence type="predicted"/>
<dbReference type="OrthoDB" id="1700726at2759"/>
<reference evidence="3 4" key="1">
    <citation type="journal article" date="2012" name="Appl. Environ. Microbiol.">
        <title>Short-read sequencing for genomic analysis of the brown rot fungus Fibroporia radiculosa.</title>
        <authorList>
            <person name="Tang J.D."/>
            <person name="Perkins A.D."/>
            <person name="Sonstegard T.S."/>
            <person name="Schroeder S.G."/>
            <person name="Burgess S.C."/>
            <person name="Diehl S.V."/>
        </authorList>
    </citation>
    <scope>NUCLEOTIDE SEQUENCE [LARGE SCALE GENOMIC DNA]</scope>
    <source>
        <strain evidence="3 4">TFFH 294</strain>
    </source>
</reference>
<dbReference type="SUPFAM" id="SSF56801">
    <property type="entry name" value="Acetyl-CoA synthetase-like"/>
    <property type="match status" value="1"/>
</dbReference>